<feature type="compositionally biased region" description="Basic and acidic residues" evidence="1">
    <location>
        <begin position="135"/>
        <end position="145"/>
    </location>
</feature>
<dbReference type="InterPro" id="IPR011992">
    <property type="entry name" value="EF-hand-dom_pair"/>
</dbReference>
<reference evidence="3 4" key="1">
    <citation type="journal article" date="2021" name="MBio">
        <title>A New Model Trypanosomatid, Novymonas esmeraldas: Genomic Perception of Its 'Candidatus Pandoraea novymonadis' Endosymbiont.</title>
        <authorList>
            <person name="Zakharova A."/>
            <person name="Saura A."/>
            <person name="Butenko A."/>
            <person name="Podesvova L."/>
            <person name="Warmusova S."/>
            <person name="Kostygov A.Y."/>
            <person name="Nenarokova A."/>
            <person name="Lukes J."/>
            <person name="Opperdoes F.R."/>
            <person name="Yurchenko V."/>
        </authorList>
    </citation>
    <scope>NUCLEOTIDE SEQUENCE [LARGE SCALE GENOMIC DNA]</scope>
    <source>
        <strain evidence="3 4">E262AT.01</strain>
    </source>
</reference>
<dbReference type="InterPro" id="IPR002048">
    <property type="entry name" value="EF_hand_dom"/>
</dbReference>
<comment type="caution">
    <text evidence="3">The sequence shown here is derived from an EMBL/GenBank/DDBJ whole genome shotgun (WGS) entry which is preliminary data.</text>
</comment>
<organism evidence="3 4">
    <name type="scientific">Novymonas esmeraldas</name>
    <dbReference type="NCBI Taxonomy" id="1808958"/>
    <lineage>
        <taxon>Eukaryota</taxon>
        <taxon>Discoba</taxon>
        <taxon>Euglenozoa</taxon>
        <taxon>Kinetoplastea</taxon>
        <taxon>Metakinetoplastina</taxon>
        <taxon>Trypanosomatida</taxon>
        <taxon>Trypanosomatidae</taxon>
        <taxon>Novymonas</taxon>
    </lineage>
</organism>
<feature type="compositionally biased region" description="Low complexity" evidence="1">
    <location>
        <begin position="519"/>
        <end position="555"/>
    </location>
</feature>
<feature type="domain" description="EF-hand" evidence="2">
    <location>
        <begin position="11"/>
        <end position="46"/>
    </location>
</feature>
<feature type="compositionally biased region" description="Low complexity" evidence="1">
    <location>
        <begin position="630"/>
        <end position="653"/>
    </location>
</feature>
<sequence>MSLLSAEADYAGVRELERCFREADPGGSGRLSYSEFAFIVLRCGGTQAQADALMEQFTGPSRAQRVVHYEPLLEQLYRSVDSTARYGAGEGLSLRRHTAPIGSQPASDLSPPPRAPTLAPLTALPSRQRSLLRSADGDSSHDPHHQHQRSTVSADAVTRGSAPRAYATMNSSRLIESAVRAAAAAAAAPAASVMQPTQPRDGVRSAASSIRGSQSSLSVSRSRTRDSAYEARPYTADGGVQRANSVERMTRAAANAAAASLRGRPQHHHHHHLTNWGDVHQRASASPRPPTPLQRRLTVAASSGRVDDALVRHTDSGADHSRTSTATATSLLSLRDVFHCLVAASPAPGGMVLLSDLEVALAAREVGIHPLELEAVADSLEPSTAPTPSDERGTRRQHSRVGASTLDTTNASATSAVSRVTMTGGGDRALSLVDFCILVSRLRPSLIRRLRSPRVWANDATAAATSSTTATGRRELAVRGADTAAGADTRMSSRSRSCASGDDDGDGAAIVDVTVSPMTPGTAASATPVSAASSPRLRPRATAGAQAQRRAMGLRSSSSGATWRGRSSGSNSGGGSAVPRAPTAAAAAATHAAPPTARQLSVDGQYSVDAAEASPHVRRRHTAHYATPTAASESRSGAPSSSSPPETWSASRSPPLADDHVRYTVAKHKLQRRSGLGRVGLHSPRSADSGDSDARARRATSSGGGIGSGAVAATMARSPTSTTTSPRLPSHVLETLQGTALALLRRCALLDRGHTGRIPPSAWPRVLLDACPALSEAERRCVLRWVRARGHRGAGGGGDDYAAVVEDVLATAGVASPSPATSTKRRAREAAVSSTSPLSSRSSTMTPSPPAAAAAAAAAATHRRAAPSSAAATTATMLDSGAKRRLASELQGVCGGDTVALVEYFKVFDTAGTGLLDEHVWRACLEELYRRTVGQEAPAWVVDGCVRLARTTAESATAADVVGAASSSSATATATAATAAVSSVALTHARTARVPAALRRTRCDYRRALEELGMW</sequence>
<feature type="compositionally biased region" description="Low complexity" evidence="1">
    <location>
        <begin position="709"/>
        <end position="729"/>
    </location>
</feature>
<feature type="region of interest" description="Disordered" evidence="1">
    <location>
        <begin position="815"/>
        <end position="852"/>
    </location>
</feature>
<feature type="region of interest" description="Disordered" evidence="1">
    <location>
        <begin position="377"/>
        <end position="412"/>
    </location>
</feature>
<feature type="region of interest" description="Disordered" evidence="1">
    <location>
        <begin position="518"/>
        <end position="656"/>
    </location>
</feature>
<name>A0AAW0F548_9TRYP</name>
<feature type="compositionally biased region" description="Low complexity" evidence="1">
    <location>
        <begin position="116"/>
        <end position="127"/>
    </location>
</feature>
<feature type="region of interest" description="Disordered" evidence="1">
    <location>
        <begin position="98"/>
        <end position="160"/>
    </location>
</feature>
<accession>A0AAW0F548</accession>
<dbReference type="AlphaFoldDB" id="A0AAW0F548"/>
<feature type="region of interest" description="Disordered" evidence="1">
    <location>
        <begin position="459"/>
        <end position="506"/>
    </location>
</feature>
<protein>
    <recommendedName>
        <fullName evidence="2">EF-hand domain-containing protein</fullName>
    </recommendedName>
</protein>
<feature type="region of interest" description="Disordered" evidence="1">
    <location>
        <begin position="668"/>
        <end position="729"/>
    </location>
</feature>
<feature type="compositionally biased region" description="Low complexity" evidence="1">
    <location>
        <begin position="204"/>
        <end position="221"/>
    </location>
</feature>
<dbReference type="EMBL" id="JAECZO010000005">
    <property type="protein sequence ID" value="KAK7200354.1"/>
    <property type="molecule type" value="Genomic_DNA"/>
</dbReference>
<dbReference type="GO" id="GO:0005509">
    <property type="term" value="F:calcium ion binding"/>
    <property type="evidence" value="ECO:0007669"/>
    <property type="project" value="InterPro"/>
</dbReference>
<evidence type="ECO:0000259" key="2">
    <source>
        <dbReference type="PROSITE" id="PS50222"/>
    </source>
</evidence>
<feature type="compositionally biased region" description="Low complexity" evidence="1">
    <location>
        <begin position="581"/>
        <end position="597"/>
    </location>
</feature>
<dbReference type="SMART" id="SM00054">
    <property type="entry name" value="EFh"/>
    <property type="match status" value="2"/>
</dbReference>
<dbReference type="SUPFAM" id="SSF47473">
    <property type="entry name" value="EF-hand"/>
    <property type="match status" value="1"/>
</dbReference>
<gene>
    <name evidence="3" type="ORF">NESM_000089300</name>
</gene>
<feature type="compositionally biased region" description="Low complexity" evidence="1">
    <location>
        <begin position="830"/>
        <end position="852"/>
    </location>
</feature>
<feature type="compositionally biased region" description="Low complexity" evidence="1">
    <location>
        <begin position="490"/>
        <end position="500"/>
    </location>
</feature>
<keyword evidence="4" id="KW-1185">Reference proteome</keyword>
<dbReference type="PROSITE" id="PS50222">
    <property type="entry name" value="EF_HAND_2"/>
    <property type="match status" value="1"/>
</dbReference>
<feature type="compositionally biased region" description="Low complexity" evidence="1">
    <location>
        <begin position="460"/>
        <end position="471"/>
    </location>
</feature>
<proteinExistence type="predicted"/>
<evidence type="ECO:0000313" key="3">
    <source>
        <dbReference type="EMBL" id="KAK7200354.1"/>
    </source>
</evidence>
<evidence type="ECO:0000313" key="4">
    <source>
        <dbReference type="Proteomes" id="UP001430356"/>
    </source>
</evidence>
<feature type="region of interest" description="Disordered" evidence="1">
    <location>
        <begin position="188"/>
        <end position="236"/>
    </location>
</feature>
<dbReference type="Proteomes" id="UP001430356">
    <property type="component" value="Unassembled WGS sequence"/>
</dbReference>
<evidence type="ECO:0000256" key="1">
    <source>
        <dbReference type="SAM" id="MobiDB-lite"/>
    </source>
</evidence>